<feature type="non-terminal residue" evidence="1">
    <location>
        <position position="1"/>
    </location>
</feature>
<evidence type="ECO:0000313" key="1">
    <source>
        <dbReference type="EMBL" id="CAG8625919.1"/>
    </source>
</evidence>
<name>A0ACA9N3N3_9GLOM</name>
<keyword evidence="2" id="KW-1185">Reference proteome</keyword>
<evidence type="ECO:0000313" key="2">
    <source>
        <dbReference type="Proteomes" id="UP000789860"/>
    </source>
</evidence>
<dbReference type="Proteomes" id="UP000789860">
    <property type="component" value="Unassembled WGS sequence"/>
</dbReference>
<gene>
    <name evidence="1" type="ORF">SCALOS_LOCUS7805</name>
</gene>
<organism evidence="1 2">
    <name type="scientific">Scutellospora calospora</name>
    <dbReference type="NCBI Taxonomy" id="85575"/>
    <lineage>
        <taxon>Eukaryota</taxon>
        <taxon>Fungi</taxon>
        <taxon>Fungi incertae sedis</taxon>
        <taxon>Mucoromycota</taxon>
        <taxon>Glomeromycotina</taxon>
        <taxon>Glomeromycetes</taxon>
        <taxon>Diversisporales</taxon>
        <taxon>Gigasporaceae</taxon>
        <taxon>Scutellospora</taxon>
    </lineage>
</organism>
<accession>A0ACA9N3N3</accession>
<protein>
    <submittedName>
        <fullName evidence="1">3773_t:CDS:1</fullName>
    </submittedName>
</protein>
<comment type="caution">
    <text evidence="1">The sequence shown here is derived from an EMBL/GenBank/DDBJ whole genome shotgun (WGS) entry which is preliminary data.</text>
</comment>
<sequence length="241" mass="28056">QEINSSESDDSSEFSKSEFEISFLHNHHDEHLLNELLIEFEHMTLTEDNLFISRISRSSCGSSSSTVDTSRLSEPINFIPLQFEHPFNEKGYPVLSSQFHSTETVTPLMLFYEFFSVDSLNKIVESTNKYAIQNSADSVSLNSKEFRSYLIWQLIQDTKSVSNIKRTCQFNSKLPIPKVHLVHITKNSKLPICCQIPGNHILEWRDKWEACIWCCYLEKQERNKNPPQTNLWCHEYDVPLC</sequence>
<reference evidence="1" key="1">
    <citation type="submission" date="2021-06" db="EMBL/GenBank/DDBJ databases">
        <authorList>
            <person name="Kallberg Y."/>
            <person name="Tangrot J."/>
            <person name="Rosling A."/>
        </authorList>
    </citation>
    <scope>NUCLEOTIDE SEQUENCE</scope>
    <source>
        <strain evidence="1">AU212A</strain>
    </source>
</reference>
<dbReference type="EMBL" id="CAJVPM010018634">
    <property type="protein sequence ID" value="CAG8625919.1"/>
    <property type="molecule type" value="Genomic_DNA"/>
</dbReference>
<feature type="non-terminal residue" evidence="1">
    <location>
        <position position="241"/>
    </location>
</feature>
<proteinExistence type="predicted"/>